<name>A0A645ELW6_9ZZZZ</name>
<accession>A0A645ELW6</accession>
<sequence>MLETHPTTDLGCDHQHAAVLVASPQEIALYEIGRQLAHLVARIDRVAGFFQHLGIDVGRQDFEGAFVAQRFGQ</sequence>
<organism evidence="1">
    <name type="scientific">bioreactor metagenome</name>
    <dbReference type="NCBI Taxonomy" id="1076179"/>
    <lineage>
        <taxon>unclassified sequences</taxon>
        <taxon>metagenomes</taxon>
        <taxon>ecological metagenomes</taxon>
    </lineage>
</organism>
<evidence type="ECO:0000313" key="1">
    <source>
        <dbReference type="EMBL" id="MPN03008.1"/>
    </source>
</evidence>
<proteinExistence type="predicted"/>
<dbReference type="EMBL" id="VSSQ01048957">
    <property type="protein sequence ID" value="MPN03008.1"/>
    <property type="molecule type" value="Genomic_DNA"/>
</dbReference>
<dbReference type="AlphaFoldDB" id="A0A645ELW6"/>
<comment type="caution">
    <text evidence="1">The sequence shown here is derived from an EMBL/GenBank/DDBJ whole genome shotgun (WGS) entry which is preliminary data.</text>
</comment>
<gene>
    <name evidence="1" type="ORF">SDC9_150231</name>
</gene>
<protein>
    <submittedName>
        <fullName evidence="1">Uncharacterized protein</fullName>
    </submittedName>
</protein>
<reference evidence="1" key="1">
    <citation type="submission" date="2019-08" db="EMBL/GenBank/DDBJ databases">
        <authorList>
            <person name="Kucharzyk K."/>
            <person name="Murdoch R.W."/>
            <person name="Higgins S."/>
            <person name="Loffler F."/>
        </authorList>
    </citation>
    <scope>NUCLEOTIDE SEQUENCE</scope>
</reference>